<evidence type="ECO:0008006" key="3">
    <source>
        <dbReference type="Google" id="ProtNLM"/>
    </source>
</evidence>
<accession>E8V0V4</accession>
<dbReference type="AlphaFoldDB" id="E8V0V4"/>
<dbReference type="KEGG" id="tsa:AciPR4_1422"/>
<keyword evidence="2" id="KW-1185">Reference proteome</keyword>
<evidence type="ECO:0000313" key="2">
    <source>
        <dbReference type="Proteomes" id="UP000006844"/>
    </source>
</evidence>
<reference evidence="1 2" key="1">
    <citation type="journal article" date="2012" name="Stand. Genomic Sci.">
        <title>Complete genome sequence of Terriglobus saanensis type strain SP1PR4(T), an Acidobacteria from tundra soil.</title>
        <authorList>
            <person name="Rawat S.R."/>
            <person name="Mannisto M.K."/>
            <person name="Starovoytov V."/>
            <person name="Goodwin L."/>
            <person name="Nolan M."/>
            <person name="Hauser L."/>
            <person name="Land M."/>
            <person name="Davenport K.W."/>
            <person name="Woyke T."/>
            <person name="Haggblom M.M."/>
        </authorList>
    </citation>
    <scope>NUCLEOTIDE SEQUENCE</scope>
    <source>
        <strain evidence="2">ATCC BAA-1853 / DSM 23119 / SP1PR4</strain>
    </source>
</reference>
<dbReference type="eggNOG" id="ENOG502Z923">
    <property type="taxonomic scope" value="Bacteria"/>
</dbReference>
<dbReference type="Proteomes" id="UP000006844">
    <property type="component" value="Chromosome"/>
</dbReference>
<dbReference type="Gene3D" id="3.20.20.210">
    <property type="match status" value="1"/>
</dbReference>
<dbReference type="EMBL" id="CP002467">
    <property type="protein sequence ID" value="ADV82245.1"/>
    <property type="molecule type" value="Genomic_DNA"/>
</dbReference>
<dbReference type="RefSeq" id="WP_013567978.1">
    <property type="nucleotide sequence ID" value="NC_014963.1"/>
</dbReference>
<dbReference type="HOGENOM" id="CLU_047964_0_0_0"/>
<sequence>MSEVKRQVHLVGSLGLSDTETVFRTIASILGPYCPRIPDGESGERQQWITWQHATFNSNPDMEMAHDDVNSTGLPGKVTPQFYQVRPSIDPTTVRFGLLGYAEVALESFEIFRKLSSEGVISPNTRFQVSLPTPVALLSYFVVPEQRLVLETAIETAMLKEVEQIQKAIPAQQLALQWDATFEVLGAAGGPQLPYPDAIEGSLRRLGHLNSFVKPEVQLGIHLCYGDLGHKHIVEPVDLAIAVAFANGFSETGRRIDFIHMPVPANRRDDTYFRPLADWKLPACTRLILGLIHYSDGLEGSRRRIEVATRHAQEFDLSTECGFGRRDPSTIPALLEIHRKLAANEN</sequence>
<gene>
    <name evidence="1" type="ordered locus">AciPR4_1422</name>
</gene>
<protein>
    <recommendedName>
        <fullName evidence="3">Methionine synthase vitamin-B12 independent</fullName>
    </recommendedName>
</protein>
<dbReference type="STRING" id="401053.AciPR4_1422"/>
<name>E8V0V4_TERSS</name>
<dbReference type="InterPro" id="IPR038071">
    <property type="entry name" value="UROD/MetE-like_sf"/>
</dbReference>
<evidence type="ECO:0000313" key="1">
    <source>
        <dbReference type="EMBL" id="ADV82245.1"/>
    </source>
</evidence>
<dbReference type="SUPFAM" id="SSF51726">
    <property type="entry name" value="UROD/MetE-like"/>
    <property type="match status" value="1"/>
</dbReference>
<organism evidence="1 2">
    <name type="scientific">Terriglobus saanensis (strain ATCC BAA-1853 / DSM 23119 / SP1PR4)</name>
    <dbReference type="NCBI Taxonomy" id="401053"/>
    <lineage>
        <taxon>Bacteria</taxon>
        <taxon>Pseudomonadati</taxon>
        <taxon>Acidobacteriota</taxon>
        <taxon>Terriglobia</taxon>
        <taxon>Terriglobales</taxon>
        <taxon>Acidobacteriaceae</taxon>
        <taxon>Terriglobus</taxon>
    </lineage>
</organism>
<proteinExistence type="predicted"/>